<evidence type="ECO:0000313" key="3">
    <source>
        <dbReference type="Proteomes" id="UP000589521"/>
    </source>
</evidence>
<dbReference type="RefSeq" id="WP_179924617.1">
    <property type="nucleotide sequence ID" value="NZ_JACBXX010000044.1"/>
</dbReference>
<protein>
    <submittedName>
        <fullName evidence="2">Uncharacterized protein</fullName>
    </submittedName>
</protein>
<evidence type="ECO:0000313" key="2">
    <source>
        <dbReference type="EMBL" id="NYS95788.1"/>
    </source>
</evidence>
<organism evidence="2 3">
    <name type="scientific">Streptococcus danieliae</name>
    <dbReference type="NCBI Taxonomy" id="747656"/>
    <lineage>
        <taxon>Bacteria</taxon>
        <taxon>Bacillati</taxon>
        <taxon>Bacillota</taxon>
        <taxon>Bacilli</taxon>
        <taxon>Lactobacillales</taxon>
        <taxon>Streptococcaceae</taxon>
        <taxon>Streptococcus</taxon>
    </lineage>
</organism>
<comment type="caution">
    <text evidence="2">The sequence shown here is derived from an EMBL/GenBank/DDBJ whole genome shotgun (WGS) entry which is preliminary data.</text>
</comment>
<keyword evidence="1" id="KW-1133">Transmembrane helix</keyword>
<dbReference type="Proteomes" id="UP000589521">
    <property type="component" value="Unassembled WGS sequence"/>
</dbReference>
<dbReference type="AlphaFoldDB" id="A0A7Z0M4T2"/>
<feature type="transmembrane region" description="Helical" evidence="1">
    <location>
        <begin position="7"/>
        <end position="28"/>
    </location>
</feature>
<gene>
    <name evidence="2" type="ORF">HZY94_00990</name>
</gene>
<reference evidence="2 3" key="1">
    <citation type="submission" date="2020-07" db="EMBL/GenBank/DDBJ databases">
        <title>MOT database genomes.</title>
        <authorList>
            <person name="Joseph S."/>
            <person name="Aduse-Opoku J."/>
            <person name="Hashim A."/>
            <person name="Wade W."/>
            <person name="Curtis M."/>
        </authorList>
    </citation>
    <scope>NUCLEOTIDE SEQUENCE [LARGE SCALE GENOMIC DNA]</scope>
    <source>
        <strain evidence="2 3">STR</strain>
    </source>
</reference>
<feature type="transmembrane region" description="Helical" evidence="1">
    <location>
        <begin position="67"/>
        <end position="87"/>
    </location>
</feature>
<evidence type="ECO:0000256" key="1">
    <source>
        <dbReference type="SAM" id="Phobius"/>
    </source>
</evidence>
<accession>A0A7Z0M4T2</accession>
<feature type="transmembrane region" description="Helical" evidence="1">
    <location>
        <begin position="40"/>
        <end position="60"/>
    </location>
</feature>
<keyword evidence="1" id="KW-0812">Transmembrane</keyword>
<dbReference type="EMBL" id="JACBXX010000044">
    <property type="protein sequence ID" value="NYS95788.1"/>
    <property type="molecule type" value="Genomic_DNA"/>
</dbReference>
<name>A0A7Z0M4T2_9STRE</name>
<keyword evidence="1" id="KW-0472">Membrane</keyword>
<feature type="transmembrane region" description="Helical" evidence="1">
    <location>
        <begin position="99"/>
        <end position="117"/>
    </location>
</feature>
<sequence>MKNSIRFFIIEAISMLSLYLLGISVGFSLTKIGLLALLNFFYQLLAMLAVSGMSNAVYSWRHVFHNLYIYTKQTILIPIIIVFLLIVQMDTMSIELRFFYLNVLLMVYTIGSIFSLGPKIGRKTS</sequence>
<proteinExistence type="predicted"/>